<name>A0A1G8K6N4_9GAMM</name>
<dbReference type="AlphaFoldDB" id="A0A1G8K6N4"/>
<dbReference type="CDD" id="cd05379">
    <property type="entry name" value="CAP_bacterial"/>
    <property type="match status" value="1"/>
</dbReference>
<reference evidence="3" key="1">
    <citation type="submission" date="2016-10" db="EMBL/GenBank/DDBJ databases">
        <authorList>
            <person name="Varghese N."/>
            <person name="Submissions S."/>
        </authorList>
    </citation>
    <scope>NUCLEOTIDE SEQUENCE [LARGE SCALE GENOMIC DNA]</scope>
    <source>
        <strain evidence="3">DSM 23317</strain>
    </source>
</reference>
<keyword evidence="3" id="KW-1185">Reference proteome</keyword>
<dbReference type="InterPro" id="IPR014044">
    <property type="entry name" value="CAP_dom"/>
</dbReference>
<dbReference type="Proteomes" id="UP000199527">
    <property type="component" value="Unassembled WGS sequence"/>
</dbReference>
<evidence type="ECO:0000259" key="1">
    <source>
        <dbReference type="Pfam" id="PF00188"/>
    </source>
</evidence>
<dbReference type="PANTHER" id="PTHR31157:SF1">
    <property type="entry name" value="SCP DOMAIN-CONTAINING PROTEIN"/>
    <property type="match status" value="1"/>
</dbReference>
<dbReference type="EMBL" id="FNEM01000001">
    <property type="protein sequence ID" value="SDI38999.1"/>
    <property type="molecule type" value="Genomic_DNA"/>
</dbReference>
<dbReference type="SUPFAM" id="SSF55797">
    <property type="entry name" value="PR-1-like"/>
    <property type="match status" value="1"/>
</dbReference>
<evidence type="ECO:0000313" key="2">
    <source>
        <dbReference type="EMBL" id="SDI38999.1"/>
    </source>
</evidence>
<dbReference type="InterPro" id="IPR035940">
    <property type="entry name" value="CAP_sf"/>
</dbReference>
<gene>
    <name evidence="2" type="ORF">SAMN04488540_101270</name>
</gene>
<protein>
    <submittedName>
        <fullName evidence="2">Cysteine-rich secretory protein family protein</fullName>
    </submittedName>
</protein>
<dbReference type="RefSeq" id="WP_176819155.1">
    <property type="nucleotide sequence ID" value="NZ_FNEM01000001.1"/>
</dbReference>
<dbReference type="PANTHER" id="PTHR31157">
    <property type="entry name" value="SCP DOMAIN-CONTAINING PROTEIN"/>
    <property type="match status" value="1"/>
</dbReference>
<dbReference type="Gene3D" id="3.40.33.10">
    <property type="entry name" value="CAP"/>
    <property type="match status" value="1"/>
</dbReference>
<feature type="domain" description="SCP" evidence="1">
    <location>
        <begin position="22"/>
        <end position="148"/>
    </location>
</feature>
<accession>A0A1G8K6N4</accession>
<evidence type="ECO:0000313" key="3">
    <source>
        <dbReference type="Proteomes" id="UP000199527"/>
    </source>
</evidence>
<dbReference type="Pfam" id="PF00188">
    <property type="entry name" value="CAP"/>
    <property type="match status" value="1"/>
</dbReference>
<proteinExistence type="predicted"/>
<organism evidence="2 3">
    <name type="scientific">Ferrimonas sediminum</name>
    <dbReference type="NCBI Taxonomy" id="718193"/>
    <lineage>
        <taxon>Bacteria</taxon>
        <taxon>Pseudomonadati</taxon>
        <taxon>Pseudomonadota</taxon>
        <taxon>Gammaproteobacteria</taxon>
        <taxon>Alteromonadales</taxon>
        <taxon>Ferrimonadaceae</taxon>
        <taxon>Ferrimonas</taxon>
    </lineage>
</organism>
<sequence>MAVAADEAGLSQCRDNLPELVERINAIRASGQLCGEVRYPAVAPLEANTLLQQAAWNHASNMANYNFLSHTGLDGSDVGQRVIDLGYEWQFVGENIAAGQPNVDTAVKEWLASPGHCQNLMSPEYRETGVACVANSDSEYGFYWTQVFAVGFD</sequence>